<evidence type="ECO:0000313" key="1">
    <source>
        <dbReference type="EMBL" id="KAI0084159.1"/>
    </source>
</evidence>
<name>A0ACB8TQS0_9APHY</name>
<protein>
    <submittedName>
        <fullName evidence="1">Uncharacterized protein</fullName>
    </submittedName>
</protein>
<dbReference type="EMBL" id="MU274947">
    <property type="protein sequence ID" value="KAI0084159.1"/>
    <property type="molecule type" value="Genomic_DNA"/>
</dbReference>
<reference evidence="1" key="1">
    <citation type="journal article" date="2021" name="Environ. Microbiol.">
        <title>Gene family expansions and transcriptome signatures uncover fungal adaptations to wood decay.</title>
        <authorList>
            <person name="Hage H."/>
            <person name="Miyauchi S."/>
            <person name="Viragh M."/>
            <person name="Drula E."/>
            <person name="Min B."/>
            <person name="Chaduli D."/>
            <person name="Navarro D."/>
            <person name="Favel A."/>
            <person name="Norest M."/>
            <person name="Lesage-Meessen L."/>
            <person name="Balint B."/>
            <person name="Merenyi Z."/>
            <person name="de Eugenio L."/>
            <person name="Morin E."/>
            <person name="Martinez A.T."/>
            <person name="Baldrian P."/>
            <person name="Stursova M."/>
            <person name="Martinez M.J."/>
            <person name="Novotny C."/>
            <person name="Magnuson J.K."/>
            <person name="Spatafora J.W."/>
            <person name="Maurice S."/>
            <person name="Pangilinan J."/>
            <person name="Andreopoulos W."/>
            <person name="LaButti K."/>
            <person name="Hundley H."/>
            <person name="Na H."/>
            <person name="Kuo A."/>
            <person name="Barry K."/>
            <person name="Lipzen A."/>
            <person name="Henrissat B."/>
            <person name="Riley R."/>
            <person name="Ahrendt S."/>
            <person name="Nagy L.G."/>
            <person name="Grigoriev I.V."/>
            <person name="Martin F."/>
            <person name="Rosso M.N."/>
        </authorList>
    </citation>
    <scope>NUCLEOTIDE SEQUENCE</scope>
    <source>
        <strain evidence="1">CBS 384.51</strain>
    </source>
</reference>
<sequence>MLLTKIGRSATSFAGPSFSAFYSTVTGLAALRNWRVSGPAPVSLVGDAPTPVEKEKRPKARASYNNGEKPPSLRPTSFQHKRHKEKLKERFPEGWSPPKKLSRPAMDGIRLMHAQHPEVFTTPVLAQQFKVSPEAIRRILKSKWEPTKVER</sequence>
<accession>A0ACB8TQS0</accession>
<gene>
    <name evidence="1" type="ORF">BDY19DRAFT_899059</name>
</gene>
<dbReference type="Proteomes" id="UP001055072">
    <property type="component" value="Unassembled WGS sequence"/>
</dbReference>
<keyword evidence="2" id="KW-1185">Reference proteome</keyword>
<proteinExistence type="predicted"/>
<feature type="non-terminal residue" evidence="1">
    <location>
        <position position="151"/>
    </location>
</feature>
<organism evidence="1 2">
    <name type="scientific">Irpex rosettiformis</name>
    <dbReference type="NCBI Taxonomy" id="378272"/>
    <lineage>
        <taxon>Eukaryota</taxon>
        <taxon>Fungi</taxon>
        <taxon>Dikarya</taxon>
        <taxon>Basidiomycota</taxon>
        <taxon>Agaricomycotina</taxon>
        <taxon>Agaricomycetes</taxon>
        <taxon>Polyporales</taxon>
        <taxon>Irpicaceae</taxon>
        <taxon>Irpex</taxon>
    </lineage>
</organism>
<comment type="caution">
    <text evidence="1">The sequence shown here is derived from an EMBL/GenBank/DDBJ whole genome shotgun (WGS) entry which is preliminary data.</text>
</comment>
<evidence type="ECO:0000313" key="2">
    <source>
        <dbReference type="Proteomes" id="UP001055072"/>
    </source>
</evidence>